<dbReference type="CDD" id="cd00081">
    <property type="entry name" value="Hint"/>
    <property type="match status" value="1"/>
</dbReference>
<proteinExistence type="predicted"/>
<dbReference type="SUPFAM" id="SSF53300">
    <property type="entry name" value="vWA-like"/>
    <property type="match status" value="1"/>
</dbReference>
<dbReference type="PANTHER" id="PTHR36846">
    <property type="entry name" value="PROTEIN VIAA"/>
    <property type="match status" value="1"/>
</dbReference>
<evidence type="ECO:0000259" key="2">
    <source>
        <dbReference type="PROSITE" id="PS50234"/>
    </source>
</evidence>
<dbReference type="SUPFAM" id="SSF51294">
    <property type="entry name" value="Hedgehog/intein (Hint) domain"/>
    <property type="match status" value="1"/>
</dbReference>
<dbReference type="PANTHER" id="PTHR36846:SF1">
    <property type="entry name" value="PROTEIN VIAA"/>
    <property type="match status" value="1"/>
</dbReference>
<protein>
    <submittedName>
        <fullName evidence="3">VWA domain-containing protein</fullName>
    </submittedName>
</protein>
<name>A0A7J3ZJC2_9CREN</name>
<dbReference type="InterPro" id="IPR003587">
    <property type="entry name" value="Hint_dom_N"/>
</dbReference>
<feature type="compositionally biased region" description="Basic and acidic residues" evidence="1">
    <location>
        <begin position="164"/>
        <end position="175"/>
    </location>
</feature>
<dbReference type="SMART" id="SM00306">
    <property type="entry name" value="HintN"/>
    <property type="match status" value="1"/>
</dbReference>
<organism evidence="3">
    <name type="scientific">Fervidicoccus fontis</name>
    <dbReference type="NCBI Taxonomy" id="683846"/>
    <lineage>
        <taxon>Archaea</taxon>
        <taxon>Thermoproteota</taxon>
        <taxon>Thermoprotei</taxon>
        <taxon>Fervidicoccales</taxon>
        <taxon>Fervidicoccaceae</taxon>
        <taxon>Fervidicoccus</taxon>
    </lineage>
</organism>
<dbReference type="InterPro" id="IPR036844">
    <property type="entry name" value="Hint_dom_sf"/>
</dbReference>
<dbReference type="NCBIfam" id="TIGR01443">
    <property type="entry name" value="intein_Cterm"/>
    <property type="match status" value="1"/>
</dbReference>
<dbReference type="Gene3D" id="3.40.50.410">
    <property type="entry name" value="von Willebrand factor, type A domain"/>
    <property type="match status" value="1"/>
</dbReference>
<dbReference type="InterPro" id="IPR006141">
    <property type="entry name" value="Intein_N"/>
</dbReference>
<dbReference type="Pfam" id="PF14890">
    <property type="entry name" value="Intein_splicing"/>
    <property type="match status" value="1"/>
</dbReference>
<dbReference type="SMART" id="SM00327">
    <property type="entry name" value="VWA"/>
    <property type="match status" value="1"/>
</dbReference>
<dbReference type="EMBL" id="DRZC01000028">
    <property type="protein sequence ID" value="HHQ80221.1"/>
    <property type="molecule type" value="Genomic_DNA"/>
</dbReference>
<dbReference type="InterPro" id="IPR003586">
    <property type="entry name" value="Hint_dom_C"/>
</dbReference>
<reference evidence="3" key="1">
    <citation type="journal article" date="2020" name="mSystems">
        <title>Genome- and Community-Level Interaction Insights into Carbon Utilization and Element Cycling Functions of Hydrothermarchaeota in Hydrothermal Sediment.</title>
        <authorList>
            <person name="Zhou Z."/>
            <person name="Liu Y."/>
            <person name="Xu W."/>
            <person name="Pan J."/>
            <person name="Luo Z.H."/>
            <person name="Li M."/>
        </authorList>
    </citation>
    <scope>NUCLEOTIDE SEQUENCE [LARGE SCALE GENOMIC DNA]</scope>
    <source>
        <strain evidence="3">SpSt-1116</strain>
    </source>
</reference>
<feature type="region of interest" description="Disordered" evidence="1">
    <location>
        <begin position="134"/>
        <end position="175"/>
    </location>
</feature>
<feature type="domain" description="VWFA" evidence="2">
    <location>
        <begin position="508"/>
        <end position="625"/>
    </location>
</feature>
<dbReference type="GO" id="GO:0016539">
    <property type="term" value="P:intein-mediated protein splicing"/>
    <property type="evidence" value="ECO:0007669"/>
    <property type="project" value="InterPro"/>
</dbReference>
<dbReference type="Gene3D" id="2.170.16.10">
    <property type="entry name" value="Hedgehog/Intein (Hint) domain"/>
    <property type="match status" value="1"/>
</dbReference>
<dbReference type="PROSITE" id="PS50234">
    <property type="entry name" value="VWFA"/>
    <property type="match status" value="1"/>
</dbReference>
<dbReference type="GO" id="GO:0005829">
    <property type="term" value="C:cytosol"/>
    <property type="evidence" value="ECO:0007669"/>
    <property type="project" value="TreeGrafter"/>
</dbReference>
<comment type="caution">
    <text evidence="3">The sequence shown here is derived from an EMBL/GenBank/DDBJ whole genome shotgun (WGS) entry which is preliminary data.</text>
</comment>
<dbReference type="SMART" id="SM00305">
    <property type="entry name" value="HintC"/>
    <property type="match status" value="1"/>
</dbReference>
<dbReference type="PROSITE" id="PS50818">
    <property type="entry name" value="INTEIN_C_TER"/>
    <property type="match status" value="1"/>
</dbReference>
<dbReference type="InterPro" id="IPR036465">
    <property type="entry name" value="vWFA_dom_sf"/>
</dbReference>
<dbReference type="InterPro" id="IPR002035">
    <property type="entry name" value="VWF_A"/>
</dbReference>
<gene>
    <name evidence="3" type="ORF">ENM78_01980</name>
</gene>
<dbReference type="PROSITE" id="PS50817">
    <property type="entry name" value="INTEIN_N_TER"/>
    <property type="match status" value="1"/>
</dbReference>
<evidence type="ECO:0000313" key="3">
    <source>
        <dbReference type="EMBL" id="HHQ80221.1"/>
    </source>
</evidence>
<sequence length="654" mass="72972">MRSDSKELNEKLVNNLLNVTVEDPIFKSLVRIVRYRLPEDYREVFDKSVQLGLLAADSFFLHYSVCPLIRSKNTDRILEAARMLMLMYMNSEEFVRTRKSTVLDEDSSMIHAIELTKAMIEYLMKYVQGGLGKGRSRAEARGSTAKGQGRAREPASPYDIVQDEGNREHVGTRQPVPDERELEGILERHLEEALLYAIGKAGSLAWFSKTIKEVMGLRGAGLHEGIYEKLIDLSSYLMEVRDAQVILELARSTLESAPRNLHIRKERDERGESIRGYFISKKIERALARELAMPDEVFNAKLAGEGFLAREKETVKEGALYVLLDKCLPEGTRVLMSDGSMLPVEDVREGEEVLSVKITPCLQTGTLLPTSTSRIEVRVEGARVARKVCSGIQPIYKLITTRGTLKATANHVIPVIRRGVAIEVPLALAKPGDIVLYNGRGLAESTKEVKPEESDISQAAVVGVRSTGQSARTYDLTLEKNHYFIADGIVVHNSGSMNGFKLIWSRSVALVLYRLSLARKLNFKLRMFDTRVYPESTPLEDPLEILDAILKVPASGGTRISASLERAVEDIVKDRLTSKSNTIVLITDGEDNVVFAKQPLKKNNITLITVMVGGENEVLRSLSDVYVKVTPDRDGALQIVRLTDASFYKQHSHS</sequence>
<evidence type="ECO:0000256" key="1">
    <source>
        <dbReference type="SAM" id="MobiDB-lite"/>
    </source>
</evidence>
<dbReference type="InterPro" id="IPR030934">
    <property type="entry name" value="Intein_C"/>
</dbReference>
<accession>A0A7J3ZJC2</accession>
<dbReference type="AlphaFoldDB" id="A0A7J3ZJC2"/>